<dbReference type="GO" id="GO:0004553">
    <property type="term" value="F:hydrolase activity, hydrolyzing O-glycosyl compounds"/>
    <property type="evidence" value="ECO:0007669"/>
    <property type="project" value="InterPro"/>
</dbReference>
<dbReference type="Proteomes" id="UP000265325">
    <property type="component" value="Unassembled WGS sequence"/>
</dbReference>
<dbReference type="InterPro" id="IPR022790">
    <property type="entry name" value="GH26_dom"/>
</dbReference>
<accession>A0A2P2GJ98</accession>
<dbReference type="InterPro" id="IPR017853">
    <property type="entry name" value="GH"/>
</dbReference>
<evidence type="ECO:0000313" key="6">
    <source>
        <dbReference type="EMBL" id="KKZ71584.1"/>
    </source>
</evidence>
<reference evidence="6 7" key="1">
    <citation type="submission" date="2015-05" db="EMBL/GenBank/DDBJ databases">
        <title>Draft Genome assembly of Streptomyces showdoensis.</title>
        <authorList>
            <person name="Thapa K.K."/>
            <person name="Metsa-Ketela M."/>
        </authorList>
    </citation>
    <scope>NUCLEOTIDE SEQUENCE [LARGE SCALE GENOMIC DNA]</scope>
    <source>
        <strain evidence="6 7">ATCC 15227</strain>
    </source>
</reference>
<name>A0A2P2GJ98_STREW</name>
<feature type="compositionally biased region" description="Pro residues" evidence="4">
    <location>
        <begin position="45"/>
        <end position="60"/>
    </location>
</feature>
<dbReference type="PROSITE" id="PS51764">
    <property type="entry name" value="GH26"/>
    <property type="match status" value="1"/>
</dbReference>
<evidence type="ECO:0000259" key="5">
    <source>
        <dbReference type="PROSITE" id="PS51764"/>
    </source>
</evidence>
<dbReference type="RefSeq" id="WP_046909847.1">
    <property type="nucleotide sequence ID" value="NZ_BAAAXG010000026.1"/>
</dbReference>
<keyword evidence="1 3" id="KW-0378">Hydrolase</keyword>
<dbReference type="Pfam" id="PF02156">
    <property type="entry name" value="Glyco_hydro_26"/>
    <property type="match status" value="1"/>
</dbReference>
<comment type="similarity">
    <text evidence="3">Belongs to the glycosyl hydrolase 26 family.</text>
</comment>
<gene>
    <name evidence="6" type="ORF">VO63_23120</name>
</gene>
<organism evidence="6 7">
    <name type="scientific">Streptomyces showdoensis</name>
    <dbReference type="NCBI Taxonomy" id="68268"/>
    <lineage>
        <taxon>Bacteria</taxon>
        <taxon>Bacillati</taxon>
        <taxon>Actinomycetota</taxon>
        <taxon>Actinomycetes</taxon>
        <taxon>Kitasatosporales</taxon>
        <taxon>Streptomycetaceae</taxon>
        <taxon>Streptomyces</taxon>
    </lineage>
</organism>
<dbReference type="Gene3D" id="3.20.20.80">
    <property type="entry name" value="Glycosidases"/>
    <property type="match status" value="1"/>
</dbReference>
<sequence length="353" mass="38669">MPLPSSWPRVALTLLLAAAFAFLLPYERLAPGGRPSAGRADPSGPTVPPEPDGAPVPLPGVPSGFFTGSDEAGVRRIAGVERWLGGEPLSVGHTYLPGDRWSNIEGHPALFEPWAHWKEERQGRLFVLNVPLLDRSEAGLDDGQVRDGLRRGAAGAYDGHFRTLGERLVRYRLGDAVLVLGWEMNGTTYSHRCGPDPEAWKAYWRRVVGVLREVPGQRFRFDFTPSRGLDAIAWPRCYPGDAHVDIIGMDAYDQPAGLSFEEQVTEEYGLAHHAAFAAAHGKPVSFPEWGLFRNGDNPAYVRGMLDWFGRHRPVYQTFTDYCPHGVWGCAENPASGEVLRGALGRPAGASARP</sequence>
<evidence type="ECO:0000256" key="3">
    <source>
        <dbReference type="PROSITE-ProRule" id="PRU01100"/>
    </source>
</evidence>
<dbReference type="SUPFAM" id="SSF51445">
    <property type="entry name" value="(Trans)glycosidases"/>
    <property type="match status" value="1"/>
</dbReference>
<feature type="domain" description="GH26" evidence="5">
    <location>
        <begin position="42"/>
        <end position="353"/>
    </location>
</feature>
<evidence type="ECO:0000256" key="4">
    <source>
        <dbReference type="SAM" id="MobiDB-lite"/>
    </source>
</evidence>
<keyword evidence="2 3" id="KW-0326">Glycosidase</keyword>
<protein>
    <recommendedName>
        <fullName evidence="5">GH26 domain-containing protein</fullName>
    </recommendedName>
</protein>
<feature type="active site" description="Proton donor" evidence="3">
    <location>
        <position position="183"/>
    </location>
</feature>
<comment type="caution">
    <text evidence="6">The sequence shown here is derived from an EMBL/GenBank/DDBJ whole genome shotgun (WGS) entry which is preliminary data.</text>
</comment>
<dbReference type="AlphaFoldDB" id="A0A2P2GJ98"/>
<evidence type="ECO:0000313" key="7">
    <source>
        <dbReference type="Proteomes" id="UP000265325"/>
    </source>
</evidence>
<proteinExistence type="inferred from homology"/>
<evidence type="ECO:0000256" key="1">
    <source>
        <dbReference type="ARBA" id="ARBA00022801"/>
    </source>
</evidence>
<feature type="region of interest" description="Disordered" evidence="4">
    <location>
        <begin position="34"/>
        <end position="62"/>
    </location>
</feature>
<evidence type="ECO:0000256" key="2">
    <source>
        <dbReference type="ARBA" id="ARBA00023295"/>
    </source>
</evidence>
<feature type="active site" description="Nucleophile" evidence="3">
    <location>
        <position position="288"/>
    </location>
</feature>
<keyword evidence="7" id="KW-1185">Reference proteome</keyword>
<dbReference type="EMBL" id="LAQS01000037">
    <property type="protein sequence ID" value="KKZ71584.1"/>
    <property type="molecule type" value="Genomic_DNA"/>
</dbReference>